<dbReference type="Gene3D" id="1.10.760.10">
    <property type="entry name" value="Cytochrome c-like domain"/>
    <property type="match status" value="2"/>
</dbReference>
<evidence type="ECO:0000256" key="7">
    <source>
        <dbReference type="PROSITE-ProRule" id="PRU00433"/>
    </source>
</evidence>
<dbReference type="PROSITE" id="PS51007">
    <property type="entry name" value="CYTC"/>
    <property type="match status" value="1"/>
</dbReference>
<dbReference type="InterPro" id="IPR009056">
    <property type="entry name" value="Cyt_c-like_dom"/>
</dbReference>
<keyword evidence="5" id="KW-0560">Oxidoreductase</keyword>
<dbReference type="PANTHER" id="PTHR30600:SF10">
    <property type="entry name" value="BLL6722 PROTEIN"/>
    <property type="match status" value="1"/>
</dbReference>
<dbReference type="SUPFAM" id="SSF46626">
    <property type="entry name" value="Cytochrome c"/>
    <property type="match status" value="2"/>
</dbReference>
<evidence type="ECO:0000256" key="5">
    <source>
        <dbReference type="ARBA" id="ARBA00023002"/>
    </source>
</evidence>
<evidence type="ECO:0000259" key="8">
    <source>
        <dbReference type="PROSITE" id="PS51007"/>
    </source>
</evidence>
<keyword evidence="6 7" id="KW-0408">Iron</keyword>
<evidence type="ECO:0000313" key="10">
    <source>
        <dbReference type="Proteomes" id="UP000443582"/>
    </source>
</evidence>
<evidence type="ECO:0000256" key="6">
    <source>
        <dbReference type="ARBA" id="ARBA00023004"/>
    </source>
</evidence>
<proteinExistence type="predicted"/>
<dbReference type="InterPro" id="IPR036909">
    <property type="entry name" value="Cyt_c-like_dom_sf"/>
</dbReference>
<reference evidence="10" key="1">
    <citation type="journal article" date="2019" name="Int. J. Syst. Evol. Microbiol.">
        <title>Halobacteriovorax valvorus sp. nov., a novel prokaryotic predator isolated from coastal seawater of China.</title>
        <authorList>
            <person name="Chen M.-X."/>
        </authorList>
    </citation>
    <scope>NUCLEOTIDE SEQUENCE [LARGE SCALE GENOMIC DNA]</scope>
    <source>
        <strain evidence="10">BL9</strain>
    </source>
</reference>
<dbReference type="RefSeq" id="WP_115361834.1">
    <property type="nucleotide sequence ID" value="NZ_QDKL01000002.1"/>
</dbReference>
<dbReference type="PANTHER" id="PTHR30600">
    <property type="entry name" value="CYTOCHROME C PEROXIDASE-RELATED"/>
    <property type="match status" value="1"/>
</dbReference>
<comment type="caution">
    <text evidence="9">The sequence shown here is derived from an EMBL/GenBank/DDBJ whole genome shotgun (WGS) entry which is preliminary data.</text>
</comment>
<dbReference type="Proteomes" id="UP000443582">
    <property type="component" value="Unassembled WGS sequence"/>
</dbReference>
<sequence length="439" mass="49598">MNKILIILMMTVYASAMSPLDKSLATLIEKHQLTSLPESKLQNQNEVILGSRLFAELQLSGNNDITCMHCHHPMLGTGDDLPFSIGTGGKGLGTGRVQDGKGKIIKRHAPTLINLGYDDIVDMFWDGRVHYDKSKQEFMSPSTELNARKDLWSKFSGSLAVQVIFPLLSPEEMLGENNEIASLEGDLEKWNGLVKRLLNGKKNAMYQNLFKRAYPQDYKKGKIDITHVANSLAAFITRNFNVVNTPYDQYLDGDLNAMNDSEKRGLKVFLDKGACINCHSGRHLTDWDYKSIGLPEIGPIDAQASLNDKGRYEVTGAKADQYNFRTPPLRNIHLSAPYMHNGVYSTLEEVVDHYNHTRRAIRNYDVSETIQALYEEKIVKDESFVNNKLRFQLISDDDIRRPLNLTENEKADLVQFLRTGLATKRLRGLSEDLSSKQTK</sequence>
<dbReference type="Pfam" id="PF03150">
    <property type="entry name" value="CCP_MauG"/>
    <property type="match status" value="1"/>
</dbReference>
<feature type="domain" description="Cytochrome c" evidence="8">
    <location>
        <begin position="260"/>
        <end position="421"/>
    </location>
</feature>
<comment type="subcellular location">
    <subcellularLocation>
        <location evidence="1">Cell envelope</location>
    </subcellularLocation>
</comment>
<dbReference type="InterPro" id="IPR004852">
    <property type="entry name" value="Di-haem_cyt_c_peroxidsae"/>
</dbReference>
<dbReference type="InterPro" id="IPR051395">
    <property type="entry name" value="Cytochrome_c_Peroxidase/MauG"/>
</dbReference>
<evidence type="ECO:0000256" key="3">
    <source>
        <dbReference type="ARBA" id="ARBA00022723"/>
    </source>
</evidence>
<keyword evidence="4" id="KW-0732">Signal</keyword>
<gene>
    <name evidence="9" type="ORF">DAY19_09610</name>
</gene>
<keyword evidence="3 7" id="KW-0479">Metal-binding</keyword>
<keyword evidence="2 7" id="KW-0349">Heme</keyword>
<protein>
    <recommendedName>
        <fullName evidence="8">Cytochrome c domain-containing protein</fullName>
    </recommendedName>
</protein>
<evidence type="ECO:0000256" key="4">
    <source>
        <dbReference type="ARBA" id="ARBA00022729"/>
    </source>
</evidence>
<accession>A0ABY0IG47</accession>
<organism evidence="9 10">
    <name type="scientific">Halobacteriovorax vibrionivorans</name>
    <dbReference type="NCBI Taxonomy" id="2152716"/>
    <lineage>
        <taxon>Bacteria</taxon>
        <taxon>Pseudomonadati</taxon>
        <taxon>Bdellovibrionota</taxon>
        <taxon>Bacteriovoracia</taxon>
        <taxon>Bacteriovoracales</taxon>
        <taxon>Halobacteriovoraceae</taxon>
        <taxon>Halobacteriovorax</taxon>
    </lineage>
</organism>
<evidence type="ECO:0000256" key="1">
    <source>
        <dbReference type="ARBA" id="ARBA00004196"/>
    </source>
</evidence>
<evidence type="ECO:0000256" key="2">
    <source>
        <dbReference type="ARBA" id="ARBA00022617"/>
    </source>
</evidence>
<dbReference type="EMBL" id="QDKL01000002">
    <property type="protein sequence ID" value="RZF21936.1"/>
    <property type="molecule type" value="Genomic_DNA"/>
</dbReference>
<name>A0ABY0IG47_9BACT</name>
<evidence type="ECO:0000313" key="9">
    <source>
        <dbReference type="EMBL" id="RZF21936.1"/>
    </source>
</evidence>
<keyword evidence="10" id="KW-1185">Reference proteome</keyword>